<evidence type="ECO:0000256" key="5">
    <source>
        <dbReference type="ARBA" id="ARBA00022679"/>
    </source>
</evidence>
<feature type="domain" description="Thiamine pyrophosphate enzyme TPP-binding" evidence="12">
    <location>
        <begin position="442"/>
        <end position="589"/>
    </location>
</feature>
<reference evidence="14" key="1">
    <citation type="submission" date="2020-06" db="EMBL/GenBank/DDBJ databases">
        <title>Unique genomic features of the anaerobic methanotrophic archaea.</title>
        <authorList>
            <person name="Chadwick G.L."/>
            <person name="Skennerton C.T."/>
            <person name="Laso-Perez R."/>
            <person name="Leu A.O."/>
            <person name="Speth D.R."/>
            <person name="Yu H."/>
            <person name="Morgan-Lang C."/>
            <person name="Hatzenpichler R."/>
            <person name="Goudeau D."/>
            <person name="Malmstrom R."/>
            <person name="Brazelton W.J."/>
            <person name="Woyke T."/>
            <person name="Hallam S.J."/>
            <person name="Tyson G.W."/>
            <person name="Wegener G."/>
            <person name="Boetius A."/>
            <person name="Orphan V."/>
        </authorList>
    </citation>
    <scope>NUCLEOTIDE SEQUENCE</scope>
</reference>
<dbReference type="NCBIfam" id="TIGR00118">
    <property type="entry name" value="acolac_lg"/>
    <property type="match status" value="1"/>
</dbReference>
<dbReference type="Gene3D" id="3.40.50.1220">
    <property type="entry name" value="TPP-binding domain"/>
    <property type="match status" value="1"/>
</dbReference>
<dbReference type="SUPFAM" id="SSF52518">
    <property type="entry name" value="Thiamin diphosphate-binding fold (THDP-binding)"/>
    <property type="match status" value="2"/>
</dbReference>
<evidence type="ECO:0000259" key="12">
    <source>
        <dbReference type="Pfam" id="PF02775"/>
    </source>
</evidence>
<keyword evidence="7 10" id="KW-0460">Magnesium</keyword>
<dbReference type="GO" id="GO:0005948">
    <property type="term" value="C:acetolactate synthase complex"/>
    <property type="evidence" value="ECO:0007669"/>
    <property type="project" value="TreeGrafter"/>
</dbReference>
<dbReference type="GO" id="GO:0009099">
    <property type="term" value="P:L-valine biosynthetic process"/>
    <property type="evidence" value="ECO:0007669"/>
    <property type="project" value="UniProtKB-UniPathway"/>
</dbReference>
<evidence type="ECO:0000256" key="8">
    <source>
        <dbReference type="ARBA" id="ARBA00023052"/>
    </source>
</evidence>
<evidence type="ECO:0000256" key="2">
    <source>
        <dbReference type="ARBA" id="ARBA00005025"/>
    </source>
</evidence>
<evidence type="ECO:0000259" key="11">
    <source>
        <dbReference type="Pfam" id="PF00205"/>
    </source>
</evidence>
<dbReference type="GO" id="GO:0003984">
    <property type="term" value="F:acetolactate synthase activity"/>
    <property type="evidence" value="ECO:0007669"/>
    <property type="project" value="UniProtKB-EC"/>
</dbReference>
<dbReference type="GO" id="GO:0050660">
    <property type="term" value="F:flavin adenine dinucleotide binding"/>
    <property type="evidence" value="ECO:0007669"/>
    <property type="project" value="InterPro"/>
</dbReference>
<dbReference type="InterPro" id="IPR012001">
    <property type="entry name" value="Thiamin_PyroP_enz_TPP-bd_dom"/>
</dbReference>
<evidence type="ECO:0000259" key="13">
    <source>
        <dbReference type="Pfam" id="PF02776"/>
    </source>
</evidence>
<dbReference type="GO" id="GO:0044272">
    <property type="term" value="P:sulfur compound biosynthetic process"/>
    <property type="evidence" value="ECO:0007669"/>
    <property type="project" value="UniProtKB-ARBA"/>
</dbReference>
<dbReference type="EC" id="2.2.1.6" evidence="10"/>
<evidence type="ECO:0000256" key="9">
    <source>
        <dbReference type="ARBA" id="ARBA00023304"/>
    </source>
</evidence>
<dbReference type="FunFam" id="3.40.50.970:FF:000007">
    <property type="entry name" value="Acetolactate synthase"/>
    <property type="match status" value="1"/>
</dbReference>
<dbReference type="InterPro" id="IPR029035">
    <property type="entry name" value="DHS-like_NAD/FAD-binding_dom"/>
</dbReference>
<evidence type="ECO:0000256" key="4">
    <source>
        <dbReference type="ARBA" id="ARBA00022605"/>
    </source>
</evidence>
<dbReference type="PANTHER" id="PTHR18968:SF13">
    <property type="entry name" value="ACETOLACTATE SYNTHASE CATALYTIC SUBUNIT, MITOCHONDRIAL"/>
    <property type="match status" value="1"/>
</dbReference>
<comment type="cofactor">
    <cofactor evidence="10">
        <name>Mg(2+)</name>
        <dbReference type="ChEBI" id="CHEBI:18420"/>
    </cofactor>
    <text evidence="10">Binds 1 Mg(2+) ion per subunit.</text>
</comment>
<dbReference type="Pfam" id="PF00205">
    <property type="entry name" value="TPP_enzyme_M"/>
    <property type="match status" value="1"/>
</dbReference>
<keyword evidence="4 10" id="KW-0028">Amino-acid biosynthesis</keyword>
<keyword evidence="9 10" id="KW-0100">Branched-chain amino acid biosynthesis</keyword>
<gene>
    <name evidence="14" type="primary">iolD</name>
    <name evidence="14" type="ORF">MAAFGJEL_00015</name>
</gene>
<organism evidence="14">
    <name type="scientific">Candidatus Methanophaga sp. ANME-1 ERB7</name>
    <dbReference type="NCBI Taxonomy" id="2759913"/>
    <lineage>
        <taxon>Archaea</taxon>
        <taxon>Methanobacteriati</taxon>
        <taxon>Methanobacteriota</taxon>
        <taxon>Stenosarchaea group</taxon>
        <taxon>Methanomicrobia</taxon>
        <taxon>Candidatus Methanophagales</taxon>
        <taxon>Candidatus Methanophagaceae</taxon>
        <taxon>Candidatus Methanophaga</taxon>
    </lineage>
</organism>
<dbReference type="FunFam" id="3.40.50.1220:FF:000008">
    <property type="entry name" value="Acetolactate synthase"/>
    <property type="match status" value="1"/>
</dbReference>
<dbReference type="AlphaFoldDB" id="A0A7G9Z239"/>
<comment type="catalytic activity">
    <reaction evidence="10">
        <text>2 pyruvate + H(+) = (2S)-2-acetolactate + CO2</text>
        <dbReference type="Rhea" id="RHEA:25249"/>
        <dbReference type="ChEBI" id="CHEBI:15361"/>
        <dbReference type="ChEBI" id="CHEBI:15378"/>
        <dbReference type="ChEBI" id="CHEBI:16526"/>
        <dbReference type="ChEBI" id="CHEBI:58476"/>
        <dbReference type="EC" id="2.2.1.6"/>
    </reaction>
</comment>
<feature type="domain" description="Thiamine pyrophosphate enzyme N-terminal TPP-binding" evidence="13">
    <location>
        <begin position="57"/>
        <end position="172"/>
    </location>
</feature>
<sequence length="613" mass="67570">MLAKLSDAFAFSACSAVKFRDIENITESFIYPQKKYYLKGKKNEWRGEKEKMNDEENGAEAIVKTLIKHKITHTFGIPGVGIGPAFDALLEHPEEIRNILVRHEQGATHAADGFARATGNPGVCIVTSGPGASNLVTGMLTAFMDSSPIIAMAGQVPFKLIGHEAFQEADMVDIALHTCKKDFQITHADEIFPVFNEAFRLATEGRPGPVYIDLTKDAQEGKCTKKFPEKVPMAEPRFSGQSEELKKAASLLLQAERPVMLLGGGVLWANASGEVMSLADHLKIPVANTLMGSSAFPDNHPLSLGMAGMYGTEIANYAIENADILLAVGCRFSNRTAAEPEEFAKGATVIHIDVDPTEINRNKKADLAIVGDARLVLAELLKLIELKLLKLKNEDFNWIRQLKELREGYSEKLDYDTHPIDYRRVFYELRKFVNDEDIIVTGIGCHQMMAQKFIPRKYPRTFITSGGEGTMGFGLPAAIGAKVAKPDSEVINIDGDGSFQMTLEELAVLAQENLKVITVICNNHYLGMVRQWQKEVYGRCSSVYLGEIPDFSKIAEAYGLNGIEVSRTSEIASALEKARKSNLSSVIDIHVQPEQDFGASHQLAVELQDSKRF</sequence>
<dbReference type="Pfam" id="PF02775">
    <property type="entry name" value="TPP_enzyme_C"/>
    <property type="match status" value="1"/>
</dbReference>
<keyword evidence="14" id="KW-0378">Hydrolase</keyword>
<keyword evidence="5 10" id="KW-0808">Transferase</keyword>
<evidence type="ECO:0000256" key="10">
    <source>
        <dbReference type="RuleBase" id="RU003591"/>
    </source>
</evidence>
<dbReference type="UniPathway" id="UPA00049">
    <property type="reaction ID" value="UER00059"/>
</dbReference>
<dbReference type="InterPro" id="IPR012000">
    <property type="entry name" value="Thiamin_PyroP_enz_cen_dom"/>
</dbReference>
<protein>
    <recommendedName>
        <fullName evidence="10">Acetolactate synthase</fullName>
        <ecNumber evidence="10">2.2.1.6</ecNumber>
    </recommendedName>
</protein>
<comment type="cofactor">
    <cofactor evidence="10">
        <name>thiamine diphosphate</name>
        <dbReference type="ChEBI" id="CHEBI:58937"/>
    </cofactor>
    <text evidence="10">Binds 1 thiamine pyrophosphate per subunit.</text>
</comment>
<dbReference type="Pfam" id="PF02776">
    <property type="entry name" value="TPP_enzyme_N"/>
    <property type="match status" value="1"/>
</dbReference>
<dbReference type="InterPro" id="IPR012846">
    <property type="entry name" value="Acetolactate_synth_lsu"/>
</dbReference>
<dbReference type="GO" id="GO:0030976">
    <property type="term" value="F:thiamine pyrophosphate binding"/>
    <property type="evidence" value="ECO:0007669"/>
    <property type="project" value="UniProtKB-UniRule"/>
</dbReference>
<dbReference type="SUPFAM" id="SSF52467">
    <property type="entry name" value="DHS-like NAD/FAD-binding domain"/>
    <property type="match status" value="1"/>
</dbReference>
<evidence type="ECO:0000256" key="3">
    <source>
        <dbReference type="ARBA" id="ARBA00007812"/>
    </source>
</evidence>
<evidence type="ECO:0000256" key="1">
    <source>
        <dbReference type="ARBA" id="ARBA00004974"/>
    </source>
</evidence>
<dbReference type="CDD" id="cd07035">
    <property type="entry name" value="TPP_PYR_POX_like"/>
    <property type="match status" value="1"/>
</dbReference>
<dbReference type="GO" id="GO:0000287">
    <property type="term" value="F:magnesium ion binding"/>
    <property type="evidence" value="ECO:0007669"/>
    <property type="project" value="UniProtKB-UniRule"/>
</dbReference>
<proteinExistence type="inferred from homology"/>
<dbReference type="EMBL" id="MT631575">
    <property type="protein sequence ID" value="QNO54323.1"/>
    <property type="molecule type" value="Genomic_DNA"/>
</dbReference>
<dbReference type="Gene3D" id="3.40.50.970">
    <property type="match status" value="2"/>
</dbReference>
<dbReference type="InterPro" id="IPR011766">
    <property type="entry name" value="TPP_enzyme_TPP-bd"/>
</dbReference>
<dbReference type="InterPro" id="IPR000399">
    <property type="entry name" value="TPP-bd_CS"/>
</dbReference>
<dbReference type="PANTHER" id="PTHR18968">
    <property type="entry name" value="THIAMINE PYROPHOSPHATE ENZYMES"/>
    <property type="match status" value="1"/>
</dbReference>
<dbReference type="InterPro" id="IPR039368">
    <property type="entry name" value="AHAS_TPP"/>
</dbReference>
<dbReference type="InterPro" id="IPR029061">
    <property type="entry name" value="THDP-binding"/>
</dbReference>
<dbReference type="CDD" id="cd02015">
    <property type="entry name" value="TPP_AHAS"/>
    <property type="match status" value="1"/>
</dbReference>
<dbReference type="UniPathway" id="UPA00047">
    <property type="reaction ID" value="UER00055"/>
</dbReference>
<comment type="pathway">
    <text evidence="1 10">Amino-acid biosynthesis; L-isoleucine biosynthesis; L-isoleucine from 2-oxobutanoate: step 1/4.</text>
</comment>
<dbReference type="GO" id="GO:0009097">
    <property type="term" value="P:isoleucine biosynthetic process"/>
    <property type="evidence" value="ECO:0007669"/>
    <property type="project" value="UniProtKB-UniPathway"/>
</dbReference>
<evidence type="ECO:0000256" key="6">
    <source>
        <dbReference type="ARBA" id="ARBA00022723"/>
    </source>
</evidence>
<dbReference type="GO" id="GO:0016787">
    <property type="term" value="F:hydrolase activity"/>
    <property type="evidence" value="ECO:0007669"/>
    <property type="project" value="UniProtKB-KW"/>
</dbReference>
<keyword evidence="8 10" id="KW-0786">Thiamine pyrophosphate</keyword>
<comment type="similarity">
    <text evidence="3 10">Belongs to the TPP enzyme family.</text>
</comment>
<name>A0A7G9Z239_9EURY</name>
<comment type="pathway">
    <text evidence="2 10">Amino-acid biosynthesis; L-valine biosynthesis; L-valine from pyruvate: step 1/4.</text>
</comment>
<dbReference type="InterPro" id="IPR045229">
    <property type="entry name" value="TPP_enz"/>
</dbReference>
<feature type="domain" description="Thiamine pyrophosphate enzyme central" evidence="11">
    <location>
        <begin position="245"/>
        <end position="380"/>
    </location>
</feature>
<dbReference type="PROSITE" id="PS00187">
    <property type="entry name" value="TPP_ENZYMES"/>
    <property type="match status" value="1"/>
</dbReference>
<keyword evidence="6 10" id="KW-0479">Metal-binding</keyword>
<evidence type="ECO:0000256" key="7">
    <source>
        <dbReference type="ARBA" id="ARBA00022842"/>
    </source>
</evidence>
<evidence type="ECO:0000313" key="14">
    <source>
        <dbReference type="EMBL" id="QNO54323.1"/>
    </source>
</evidence>
<accession>A0A7G9Z239</accession>